<proteinExistence type="predicted"/>
<sequence length="271" mass="29856">MSAWNFMSYDSKDNLLEAVRRESADMFALAEDPGAWEAPTGAGHWQVRDIFGHLIDTTETYFTGFDAARGEGEGPPLVPLTEMAVHVDRGAQAFRSLGREEALERLRVALDRMLAIEEGLSEEDWNLPVPHKYMGPLPAFFYPVFQLVDYAVHSWDIREGSGKPHALEGRAADLLVPLCFVLWSATAKVGPETKPMDLGVRILSGENAGETRICVRPDGLTTSADSIADVPTVIDFDPASFVLTAYGRMNAGTVHGDRDLGHEFLDGFFRI</sequence>
<dbReference type="RefSeq" id="WP_343908352.1">
    <property type="nucleotide sequence ID" value="NZ_BAAAJE010000015.1"/>
</dbReference>
<comment type="caution">
    <text evidence="2">The sequence shown here is derived from an EMBL/GenBank/DDBJ whole genome shotgun (WGS) entry which is preliminary data.</text>
</comment>
<dbReference type="EMBL" id="BAAAJE010000015">
    <property type="protein sequence ID" value="GAA1148949.1"/>
    <property type="molecule type" value="Genomic_DNA"/>
</dbReference>
<keyword evidence="3" id="KW-1185">Reference proteome</keyword>
<evidence type="ECO:0000313" key="3">
    <source>
        <dbReference type="Proteomes" id="UP001499979"/>
    </source>
</evidence>
<evidence type="ECO:0000313" key="2">
    <source>
        <dbReference type="EMBL" id="GAA1148949.1"/>
    </source>
</evidence>
<dbReference type="Gene3D" id="1.20.120.450">
    <property type="entry name" value="dinb family like domain"/>
    <property type="match status" value="1"/>
</dbReference>
<organism evidence="2 3">
    <name type="scientific">Nocardioides aquiterrae</name>
    <dbReference type="NCBI Taxonomy" id="203799"/>
    <lineage>
        <taxon>Bacteria</taxon>
        <taxon>Bacillati</taxon>
        <taxon>Actinomycetota</taxon>
        <taxon>Actinomycetes</taxon>
        <taxon>Propionibacteriales</taxon>
        <taxon>Nocardioidaceae</taxon>
        <taxon>Nocardioides</taxon>
    </lineage>
</organism>
<gene>
    <name evidence="2" type="ORF">GCM10009606_29580</name>
</gene>
<reference evidence="3" key="1">
    <citation type="journal article" date="2019" name="Int. J. Syst. Evol. Microbiol.">
        <title>The Global Catalogue of Microorganisms (GCM) 10K type strain sequencing project: providing services to taxonomists for standard genome sequencing and annotation.</title>
        <authorList>
            <consortium name="The Broad Institute Genomics Platform"/>
            <consortium name="The Broad Institute Genome Sequencing Center for Infectious Disease"/>
            <person name="Wu L."/>
            <person name="Ma J."/>
        </authorList>
    </citation>
    <scope>NUCLEOTIDE SEQUENCE [LARGE SCALE GENOMIC DNA]</scope>
    <source>
        <strain evidence="3">JCM 11813</strain>
    </source>
</reference>
<dbReference type="SUPFAM" id="SSF109854">
    <property type="entry name" value="DinB/YfiT-like putative metalloenzymes"/>
    <property type="match status" value="1"/>
</dbReference>
<accession>A0ABP4F2D4</accession>
<dbReference type="InterPro" id="IPR024344">
    <property type="entry name" value="MDMPI_metal-binding"/>
</dbReference>
<dbReference type="Proteomes" id="UP001499979">
    <property type="component" value="Unassembled WGS sequence"/>
</dbReference>
<protein>
    <recommendedName>
        <fullName evidence="1">Mycothiol-dependent maleylpyruvate isomerase metal-binding domain-containing protein</fullName>
    </recommendedName>
</protein>
<dbReference type="InterPro" id="IPR034660">
    <property type="entry name" value="DinB/YfiT-like"/>
</dbReference>
<evidence type="ECO:0000259" key="1">
    <source>
        <dbReference type="Pfam" id="PF11716"/>
    </source>
</evidence>
<dbReference type="Pfam" id="PF11716">
    <property type="entry name" value="MDMPI_N"/>
    <property type="match status" value="1"/>
</dbReference>
<feature type="domain" description="Mycothiol-dependent maleylpyruvate isomerase metal-binding" evidence="1">
    <location>
        <begin position="19"/>
        <end position="158"/>
    </location>
</feature>
<name>A0ABP4F2D4_9ACTN</name>